<name>A0ABW4RQG5_9BACL</name>
<accession>A0ABW4RQG5</accession>
<reference evidence="9" key="1">
    <citation type="journal article" date="2019" name="Int. J. Syst. Evol. Microbiol.">
        <title>The Global Catalogue of Microorganisms (GCM) 10K type strain sequencing project: providing services to taxonomists for standard genome sequencing and annotation.</title>
        <authorList>
            <consortium name="The Broad Institute Genomics Platform"/>
            <consortium name="The Broad Institute Genome Sequencing Center for Infectious Disease"/>
            <person name="Wu L."/>
            <person name="Ma J."/>
        </authorList>
    </citation>
    <scope>NUCLEOTIDE SEQUENCE [LARGE SCALE GENOMIC DNA]</scope>
    <source>
        <strain evidence="9">CCUG 54950</strain>
    </source>
</reference>
<dbReference type="RefSeq" id="WP_347323275.1">
    <property type="nucleotide sequence ID" value="NZ_JBCGUH010000001.1"/>
</dbReference>
<dbReference type="InterPro" id="IPR017985">
    <property type="entry name" value="MeTrfase_CN4_CS"/>
</dbReference>
<dbReference type="EMBL" id="JBHUEH010000032">
    <property type="protein sequence ID" value="MFD1888567.1"/>
    <property type="molecule type" value="Genomic_DNA"/>
</dbReference>
<gene>
    <name evidence="8" type="ORF">ACFSC9_24045</name>
</gene>
<dbReference type="PROSITE" id="PS00093">
    <property type="entry name" value="N4_MTASE"/>
    <property type="match status" value="1"/>
</dbReference>
<keyword evidence="3 8" id="KW-0489">Methyltransferase</keyword>
<evidence type="ECO:0000313" key="9">
    <source>
        <dbReference type="Proteomes" id="UP001597233"/>
    </source>
</evidence>
<evidence type="ECO:0000256" key="7">
    <source>
        <dbReference type="ARBA" id="ARBA00049120"/>
    </source>
</evidence>
<dbReference type="EC" id="2.1.1.113" evidence="2"/>
<evidence type="ECO:0000256" key="1">
    <source>
        <dbReference type="ARBA" id="ARBA00010203"/>
    </source>
</evidence>
<evidence type="ECO:0000256" key="3">
    <source>
        <dbReference type="ARBA" id="ARBA00022603"/>
    </source>
</evidence>
<evidence type="ECO:0000256" key="4">
    <source>
        <dbReference type="ARBA" id="ARBA00022679"/>
    </source>
</evidence>
<dbReference type="InterPro" id="IPR029063">
    <property type="entry name" value="SAM-dependent_MTases_sf"/>
</dbReference>
<comment type="catalytic activity">
    <reaction evidence="7">
        <text>a 2'-deoxycytidine in DNA + S-adenosyl-L-methionine = an N(4)-methyl-2'-deoxycytidine in DNA + S-adenosyl-L-homocysteine + H(+)</text>
        <dbReference type="Rhea" id="RHEA:16857"/>
        <dbReference type="Rhea" id="RHEA-COMP:11369"/>
        <dbReference type="Rhea" id="RHEA-COMP:13674"/>
        <dbReference type="ChEBI" id="CHEBI:15378"/>
        <dbReference type="ChEBI" id="CHEBI:57856"/>
        <dbReference type="ChEBI" id="CHEBI:59789"/>
        <dbReference type="ChEBI" id="CHEBI:85452"/>
        <dbReference type="ChEBI" id="CHEBI:137933"/>
        <dbReference type="EC" id="2.1.1.113"/>
    </reaction>
</comment>
<evidence type="ECO:0000256" key="5">
    <source>
        <dbReference type="ARBA" id="ARBA00022691"/>
    </source>
</evidence>
<dbReference type="Gene3D" id="3.40.50.150">
    <property type="entry name" value="Vaccinia Virus protein VP39"/>
    <property type="match status" value="2"/>
</dbReference>
<dbReference type="Proteomes" id="UP001597233">
    <property type="component" value="Unassembled WGS sequence"/>
</dbReference>
<keyword evidence="4" id="KW-0808">Transferase</keyword>
<comment type="similarity">
    <text evidence="1">Belongs to the N(4)/N(6)-methyltransferase family. N(4) subfamily.</text>
</comment>
<keyword evidence="9" id="KW-1185">Reference proteome</keyword>
<dbReference type="SUPFAM" id="SSF53335">
    <property type="entry name" value="S-adenosyl-L-methionine-dependent methyltransferases"/>
    <property type="match status" value="1"/>
</dbReference>
<protein>
    <recommendedName>
        <fullName evidence="2">site-specific DNA-methyltransferase (cytosine-N(4)-specific)</fullName>
        <ecNumber evidence="2">2.1.1.113</ecNumber>
    </recommendedName>
</protein>
<evidence type="ECO:0000256" key="6">
    <source>
        <dbReference type="ARBA" id="ARBA00022747"/>
    </source>
</evidence>
<organism evidence="8 9">
    <name type="scientific">Paenibacillus wenxiniae</name>
    <dbReference type="NCBI Taxonomy" id="1636843"/>
    <lineage>
        <taxon>Bacteria</taxon>
        <taxon>Bacillati</taxon>
        <taxon>Bacillota</taxon>
        <taxon>Bacilli</taxon>
        <taxon>Bacillales</taxon>
        <taxon>Paenibacillaceae</taxon>
        <taxon>Paenibacillus</taxon>
    </lineage>
</organism>
<keyword evidence="5" id="KW-0949">S-adenosyl-L-methionine</keyword>
<sequence>MRNIAFKEYKRKDDIHGTVLYPAVMVAPVQKVILKDIINKENMSVFDPFHGSGTSLYEAMEISSDTKLIGLDINPLANLITKVKLQGVSKVISKSISQLKKMLINTMEIPKHHFPNVEKWFREDVISSLSRIRFCIMRIKTNKDRLFFWCMFSNIVRKYSNSRSSTYKLHIKQEENIVKMNNNIINDFIILIEKNEKLFRKKAQSFNLIKGDTLALIKNFQRDEFDICITSPPYGDNSTTVPYGQFSMLALHWIDSKDLELEGWEMTNYSIIDSKSLGGTASDLKEYQENDNLVSPYIENISLKKQVKVKRFFNDYFIFLNEISRVTNSYIVMTLGNRTVDGIKINLTDITLKYLKNKNFHLEEEMEREIISKRIPKRVSRVKNKSVSSMNREYVIVLKKIK</sequence>
<comment type="caution">
    <text evidence="8">The sequence shown here is derived from an EMBL/GenBank/DDBJ whole genome shotgun (WGS) entry which is preliminary data.</text>
</comment>
<evidence type="ECO:0000256" key="2">
    <source>
        <dbReference type="ARBA" id="ARBA00012185"/>
    </source>
</evidence>
<dbReference type="GO" id="GO:0032259">
    <property type="term" value="P:methylation"/>
    <property type="evidence" value="ECO:0007669"/>
    <property type="project" value="UniProtKB-KW"/>
</dbReference>
<keyword evidence="6" id="KW-0680">Restriction system</keyword>
<dbReference type="GO" id="GO:0008168">
    <property type="term" value="F:methyltransferase activity"/>
    <property type="evidence" value="ECO:0007669"/>
    <property type="project" value="UniProtKB-KW"/>
</dbReference>
<proteinExistence type="inferred from homology"/>
<evidence type="ECO:0000313" key="8">
    <source>
        <dbReference type="EMBL" id="MFD1888567.1"/>
    </source>
</evidence>